<evidence type="ECO:0000256" key="1">
    <source>
        <dbReference type="SAM" id="MobiDB-lite"/>
    </source>
</evidence>
<dbReference type="EMBL" id="MUJZ01005723">
    <property type="protein sequence ID" value="OTF83000.1"/>
    <property type="molecule type" value="Genomic_DNA"/>
</dbReference>
<evidence type="ECO:0000313" key="2">
    <source>
        <dbReference type="EMBL" id="OTF83000.1"/>
    </source>
</evidence>
<dbReference type="InterPro" id="IPR011009">
    <property type="entry name" value="Kinase-like_dom_sf"/>
</dbReference>
<dbReference type="Proteomes" id="UP000194236">
    <property type="component" value="Unassembled WGS sequence"/>
</dbReference>
<evidence type="ECO:0000313" key="3">
    <source>
        <dbReference type="Proteomes" id="UP000194236"/>
    </source>
</evidence>
<name>A0A1Y3BPU4_EURMA</name>
<reference evidence="2 3" key="1">
    <citation type="submission" date="2017-03" db="EMBL/GenBank/DDBJ databases">
        <title>Genome Survey of Euroglyphus maynei.</title>
        <authorList>
            <person name="Arlian L.G."/>
            <person name="Morgan M.S."/>
            <person name="Rider S.D."/>
        </authorList>
    </citation>
    <scope>NUCLEOTIDE SEQUENCE [LARGE SCALE GENOMIC DNA]</scope>
    <source>
        <strain evidence="2">Arlian Lab</strain>
        <tissue evidence="2">Whole body</tissue>
    </source>
</reference>
<comment type="caution">
    <text evidence="2">The sequence shown here is derived from an EMBL/GenBank/DDBJ whole genome shotgun (WGS) entry which is preliminary data.</text>
</comment>
<dbReference type="Gene3D" id="3.30.200.20">
    <property type="entry name" value="Phosphorylase Kinase, domain 1"/>
    <property type="match status" value="1"/>
</dbReference>
<feature type="region of interest" description="Disordered" evidence="1">
    <location>
        <begin position="1"/>
        <end position="35"/>
    </location>
</feature>
<sequence>MAKQKPKSKPKPKSKSKSKGLFPMEKGPTPSKMEPKQITGIYKIGNGCKFQTEEDVVKNFKYKLEEKLGEGGFGVVYIALNIYTLSN</sequence>
<organism evidence="2 3">
    <name type="scientific">Euroglyphus maynei</name>
    <name type="common">Mayne's house dust mite</name>
    <dbReference type="NCBI Taxonomy" id="6958"/>
    <lineage>
        <taxon>Eukaryota</taxon>
        <taxon>Metazoa</taxon>
        <taxon>Ecdysozoa</taxon>
        <taxon>Arthropoda</taxon>
        <taxon>Chelicerata</taxon>
        <taxon>Arachnida</taxon>
        <taxon>Acari</taxon>
        <taxon>Acariformes</taxon>
        <taxon>Sarcoptiformes</taxon>
        <taxon>Astigmata</taxon>
        <taxon>Psoroptidia</taxon>
        <taxon>Analgoidea</taxon>
        <taxon>Pyroglyphidae</taxon>
        <taxon>Pyroglyphinae</taxon>
        <taxon>Euroglyphus</taxon>
    </lineage>
</organism>
<accession>A0A1Y3BPU4</accession>
<keyword evidence="3" id="KW-1185">Reference proteome</keyword>
<dbReference type="AlphaFoldDB" id="A0A1Y3BPU4"/>
<evidence type="ECO:0008006" key="4">
    <source>
        <dbReference type="Google" id="ProtNLM"/>
    </source>
</evidence>
<feature type="compositionally biased region" description="Basic residues" evidence="1">
    <location>
        <begin position="1"/>
        <end position="18"/>
    </location>
</feature>
<dbReference type="SUPFAM" id="SSF56112">
    <property type="entry name" value="Protein kinase-like (PK-like)"/>
    <property type="match status" value="1"/>
</dbReference>
<gene>
    <name evidence="2" type="ORF">BLA29_011241</name>
</gene>
<protein>
    <recommendedName>
        <fullName evidence="4">Protein kinase domain-containing protein</fullName>
    </recommendedName>
</protein>
<proteinExistence type="predicted"/>